<keyword evidence="2" id="KW-1185">Reference proteome</keyword>
<name>A0ABP6J8A8_9ACTN</name>
<gene>
    <name evidence="1" type="ORF">GCM10010446_06820</name>
</gene>
<protein>
    <submittedName>
        <fullName evidence="1">ImmA/IrrE family metallo-endopeptidase</fullName>
    </submittedName>
</protein>
<dbReference type="RefSeq" id="WP_344490338.1">
    <property type="nucleotide sequence ID" value="NZ_BAAAUD010000010.1"/>
</dbReference>
<organism evidence="1 2">
    <name type="scientific">Streptomyces enissocaesilis</name>
    <dbReference type="NCBI Taxonomy" id="332589"/>
    <lineage>
        <taxon>Bacteria</taxon>
        <taxon>Bacillati</taxon>
        <taxon>Actinomycetota</taxon>
        <taxon>Actinomycetes</taxon>
        <taxon>Kitasatosporales</taxon>
        <taxon>Streptomycetaceae</taxon>
        <taxon>Streptomyces</taxon>
        <taxon>Streptomyces rochei group</taxon>
    </lineage>
</organism>
<accession>A0ABP6J8A8</accession>
<evidence type="ECO:0000313" key="2">
    <source>
        <dbReference type="Proteomes" id="UP001500403"/>
    </source>
</evidence>
<dbReference type="Proteomes" id="UP001500403">
    <property type="component" value="Unassembled WGS sequence"/>
</dbReference>
<evidence type="ECO:0000313" key="1">
    <source>
        <dbReference type="EMBL" id="GAA2925219.1"/>
    </source>
</evidence>
<sequence>MLLKGRELRRRCKRELRSLGVQPPLNVTVLCRLLGERRNRPIQLVPYRLPAHGPYGLWIATDTTDYIFYQQETSKPHQNHIIVHEIGHILADHQSGGLDDALLGAITPSISLDVVKRLLGRTSYDEEHEHEAEMIASIILEWACILNTVAQPVPQDSTARRIQTALTERHGWL</sequence>
<proteinExistence type="predicted"/>
<dbReference type="Gene3D" id="1.10.10.2910">
    <property type="match status" value="1"/>
</dbReference>
<reference evidence="2" key="1">
    <citation type="journal article" date="2019" name="Int. J. Syst. Evol. Microbiol.">
        <title>The Global Catalogue of Microorganisms (GCM) 10K type strain sequencing project: providing services to taxonomists for standard genome sequencing and annotation.</title>
        <authorList>
            <consortium name="The Broad Institute Genomics Platform"/>
            <consortium name="The Broad Institute Genome Sequencing Center for Infectious Disease"/>
            <person name="Wu L."/>
            <person name="Ma J."/>
        </authorList>
    </citation>
    <scope>NUCLEOTIDE SEQUENCE [LARGE SCALE GENOMIC DNA]</scope>
    <source>
        <strain evidence="2">JCM 9088</strain>
    </source>
</reference>
<dbReference type="EMBL" id="BAAAUD010000010">
    <property type="protein sequence ID" value="GAA2925219.1"/>
    <property type="molecule type" value="Genomic_DNA"/>
</dbReference>
<comment type="caution">
    <text evidence="1">The sequence shown here is derived from an EMBL/GenBank/DDBJ whole genome shotgun (WGS) entry which is preliminary data.</text>
</comment>